<dbReference type="GO" id="GO:0050804">
    <property type="term" value="P:modulation of chemical synaptic transmission"/>
    <property type="evidence" value="ECO:0007669"/>
    <property type="project" value="TreeGrafter"/>
</dbReference>
<dbReference type="FunFam" id="2.60.120.260:FF:000051">
    <property type="entry name" value="BTB/POZ domain-containing protein 9"/>
    <property type="match status" value="1"/>
</dbReference>
<dbReference type="FunFam" id="2.60.120.260:FF:000038">
    <property type="entry name" value="BTB/POZ domain-containing protein 9"/>
    <property type="match status" value="1"/>
</dbReference>
<feature type="compositionally biased region" description="Low complexity" evidence="1">
    <location>
        <begin position="616"/>
        <end position="631"/>
    </location>
</feature>
<proteinExistence type="predicted"/>
<evidence type="ECO:0000313" key="3">
    <source>
        <dbReference type="EMBL" id="KAJ1527814.1"/>
    </source>
</evidence>
<dbReference type="SMART" id="SM00225">
    <property type="entry name" value="BTB"/>
    <property type="match status" value="1"/>
</dbReference>
<dbReference type="InterPro" id="IPR011705">
    <property type="entry name" value="BACK"/>
</dbReference>
<dbReference type="EMBL" id="JAPTSV010000005">
    <property type="protein sequence ID" value="KAJ1527814.1"/>
    <property type="molecule type" value="Genomic_DNA"/>
</dbReference>
<dbReference type="PANTHER" id="PTHR46306:SF1">
    <property type="entry name" value="BTB_POZ DOMAIN-CONTAINING PROTEIN 9"/>
    <property type="match status" value="1"/>
</dbReference>
<dbReference type="InterPro" id="IPR052407">
    <property type="entry name" value="BTB_POZ_domain_cont_9"/>
</dbReference>
<sequence length="720" mass="80636">MSSHHHMGRAAPNGEIEHMTFLSEHIGALYLNDEYSDVVLSVDGQRFHGHKVILAARSEYFRALLFGGLRESKQDEIELKGTNLPAFKALLKYIYTGHMSLANQKEEVILETLGLAHQYGFVDLEASISDYLRQILQIRNVCMIYDAARLYQLQFLTRVCFSFMDKNAQAIIHDESFLQLSPAGLKDLIQRDSFYAPEVEIFEAIVEWVKANQSDSVDNNSIYSSQDGSDDSAEVPVLSEAASAVLSGVRLALMDLTDLLTVVRPTNLIAPDTILDAIAARNQGKDTELRYRGCLMPEENMAHPNHGTQVLQGGMRSALLDGDSKNYDMERGYTRHAINEEGDEGILIKLGTESILNHFKMLLWDKDARSYQYYIEVSMDQKDWVRVVDHTRYFCRSWQFLYFEPRVIRYIRIVGTNNTVNKVFHVVSFEAMYTNTPFILEKGLVVPKHNVATVEKSASVIEGVSRSRNTLLNGDTSNYDWDSGYTCHQLGSGSILVQLGQPYMLDSLRILLWDCDDRSYSFYVEVSVNPWDWELVVDKTRESCRSWMTLHFERRPVVFVRIVGTHNTANEVFHCVHIECPAHNDDSRQQHPESCSMKFVNHRNTVGRSRERDALPSSSSPPETASEAGEAQNQEKRSSSTVNAAVTVSQSLRNSTARAADFAGLGAVGGVGAGVALGAEAYDVLDDGGAPSRVFQPKRFHHNSEFQDRGGPSGGAGSSL</sequence>
<evidence type="ECO:0000256" key="1">
    <source>
        <dbReference type="SAM" id="MobiDB-lite"/>
    </source>
</evidence>
<evidence type="ECO:0000313" key="4">
    <source>
        <dbReference type="Proteomes" id="UP001075354"/>
    </source>
</evidence>
<protein>
    <recommendedName>
        <fullName evidence="2">BTB domain-containing protein</fullName>
    </recommendedName>
</protein>
<dbReference type="InterPro" id="IPR000210">
    <property type="entry name" value="BTB/POZ_dom"/>
</dbReference>
<dbReference type="GO" id="GO:0008344">
    <property type="term" value="P:adult locomotory behavior"/>
    <property type="evidence" value="ECO:0007669"/>
    <property type="project" value="TreeGrafter"/>
</dbReference>
<dbReference type="SMART" id="SM00875">
    <property type="entry name" value="BACK"/>
    <property type="match status" value="1"/>
</dbReference>
<feature type="region of interest" description="Disordered" evidence="1">
    <location>
        <begin position="693"/>
        <end position="720"/>
    </location>
</feature>
<dbReference type="InterPro" id="IPR000421">
    <property type="entry name" value="FA58C"/>
</dbReference>
<dbReference type="InterPro" id="IPR008979">
    <property type="entry name" value="Galactose-bd-like_sf"/>
</dbReference>
<dbReference type="Gene3D" id="2.60.120.260">
    <property type="entry name" value="Galactose-binding domain-like"/>
    <property type="match status" value="2"/>
</dbReference>
<dbReference type="Gene3D" id="1.25.40.420">
    <property type="match status" value="1"/>
</dbReference>
<dbReference type="GO" id="GO:0005737">
    <property type="term" value="C:cytoplasm"/>
    <property type="evidence" value="ECO:0007669"/>
    <property type="project" value="TreeGrafter"/>
</dbReference>
<name>A0AAV7XWB0_9NEOP</name>
<dbReference type="PANTHER" id="PTHR46306">
    <property type="entry name" value="BTB/POZ DOMAIN-CONTAINING PROTEIN 9"/>
    <property type="match status" value="1"/>
</dbReference>
<comment type="caution">
    <text evidence="3">The sequence shown here is derived from an EMBL/GenBank/DDBJ whole genome shotgun (WGS) entry which is preliminary data.</text>
</comment>
<feature type="compositionally biased region" description="Gly residues" evidence="1">
    <location>
        <begin position="711"/>
        <end position="720"/>
    </location>
</feature>
<dbReference type="AlphaFoldDB" id="A0AAV7XWB0"/>
<accession>A0AAV7XWB0</accession>
<dbReference type="Pfam" id="PF07707">
    <property type="entry name" value="BACK"/>
    <property type="match status" value="1"/>
</dbReference>
<evidence type="ECO:0000259" key="2">
    <source>
        <dbReference type="PROSITE" id="PS50097"/>
    </source>
</evidence>
<dbReference type="GO" id="GO:0048512">
    <property type="term" value="P:circadian behavior"/>
    <property type="evidence" value="ECO:0007669"/>
    <property type="project" value="TreeGrafter"/>
</dbReference>
<dbReference type="Gene3D" id="3.30.710.10">
    <property type="entry name" value="Potassium Channel Kv1.1, Chain A"/>
    <property type="match status" value="1"/>
</dbReference>
<dbReference type="Proteomes" id="UP001075354">
    <property type="component" value="Chromosome 5"/>
</dbReference>
<dbReference type="SUPFAM" id="SSF49785">
    <property type="entry name" value="Galactose-binding domain-like"/>
    <property type="match status" value="2"/>
</dbReference>
<dbReference type="FunFam" id="3.30.710.10:FF:000042">
    <property type="entry name" value="BTB/POZ domain-containing protein 9"/>
    <property type="match status" value="1"/>
</dbReference>
<dbReference type="CDD" id="cd18287">
    <property type="entry name" value="BTB_POZ_BTBD9"/>
    <property type="match status" value="1"/>
</dbReference>
<feature type="region of interest" description="Disordered" evidence="1">
    <location>
        <begin position="606"/>
        <end position="644"/>
    </location>
</feature>
<dbReference type="InterPro" id="IPR011333">
    <property type="entry name" value="SKP1/BTB/POZ_sf"/>
</dbReference>
<dbReference type="Pfam" id="PF00651">
    <property type="entry name" value="BTB"/>
    <property type="match status" value="1"/>
</dbReference>
<dbReference type="PROSITE" id="PS50097">
    <property type="entry name" value="BTB"/>
    <property type="match status" value="1"/>
</dbReference>
<dbReference type="SUPFAM" id="SSF54695">
    <property type="entry name" value="POZ domain"/>
    <property type="match status" value="1"/>
</dbReference>
<dbReference type="Pfam" id="PF00754">
    <property type="entry name" value="F5_F8_type_C"/>
    <property type="match status" value="1"/>
</dbReference>
<gene>
    <name evidence="3" type="ORF">ONE63_007760</name>
</gene>
<feature type="domain" description="BTB" evidence="2">
    <location>
        <begin position="36"/>
        <end position="103"/>
    </location>
</feature>
<organism evidence="3 4">
    <name type="scientific">Megalurothrips usitatus</name>
    <name type="common">bean blossom thrips</name>
    <dbReference type="NCBI Taxonomy" id="439358"/>
    <lineage>
        <taxon>Eukaryota</taxon>
        <taxon>Metazoa</taxon>
        <taxon>Ecdysozoa</taxon>
        <taxon>Arthropoda</taxon>
        <taxon>Hexapoda</taxon>
        <taxon>Insecta</taxon>
        <taxon>Pterygota</taxon>
        <taxon>Neoptera</taxon>
        <taxon>Paraneoptera</taxon>
        <taxon>Thysanoptera</taxon>
        <taxon>Terebrantia</taxon>
        <taxon>Thripoidea</taxon>
        <taxon>Thripidae</taxon>
        <taxon>Megalurothrips</taxon>
    </lineage>
</organism>
<reference evidence="3" key="1">
    <citation type="submission" date="2022-12" db="EMBL/GenBank/DDBJ databases">
        <title>Chromosome-level genome assembly of the bean flower thrips Megalurothrips usitatus.</title>
        <authorList>
            <person name="Ma L."/>
            <person name="Liu Q."/>
            <person name="Li H."/>
            <person name="Cai W."/>
        </authorList>
    </citation>
    <scope>NUCLEOTIDE SEQUENCE</scope>
    <source>
        <strain evidence="3">Cailab_2022a</strain>
    </source>
</reference>
<keyword evidence="4" id="KW-1185">Reference proteome</keyword>